<keyword evidence="1" id="KW-1133">Transmembrane helix</keyword>
<dbReference type="Pfam" id="PF04474">
    <property type="entry name" value="DUF554"/>
    <property type="match status" value="1"/>
</dbReference>
<evidence type="ECO:0000256" key="1">
    <source>
        <dbReference type="SAM" id="Phobius"/>
    </source>
</evidence>
<feature type="transmembrane region" description="Helical" evidence="1">
    <location>
        <begin position="207"/>
        <end position="224"/>
    </location>
</feature>
<accession>A0A932GQJ8</accession>
<dbReference type="InterPro" id="IPR007563">
    <property type="entry name" value="DUF554"/>
</dbReference>
<feature type="transmembrane region" description="Helical" evidence="1">
    <location>
        <begin position="180"/>
        <end position="200"/>
    </location>
</feature>
<comment type="caution">
    <text evidence="2">The sequence shown here is derived from an EMBL/GenBank/DDBJ whole genome shotgun (WGS) entry which is preliminary data.</text>
</comment>
<dbReference type="Proteomes" id="UP000741360">
    <property type="component" value="Unassembled WGS sequence"/>
</dbReference>
<protein>
    <submittedName>
        <fullName evidence="2">DUF554 domain-containing protein</fullName>
    </submittedName>
</protein>
<dbReference type="PANTHER" id="PTHR36111:SF2">
    <property type="entry name" value="INNER MEMBRANE PROTEIN"/>
    <property type="match status" value="1"/>
</dbReference>
<dbReference type="PANTHER" id="PTHR36111">
    <property type="entry name" value="INNER MEMBRANE PROTEIN-RELATED"/>
    <property type="match status" value="1"/>
</dbReference>
<proteinExistence type="predicted"/>
<feature type="transmembrane region" description="Helical" evidence="1">
    <location>
        <begin position="94"/>
        <end position="118"/>
    </location>
</feature>
<evidence type="ECO:0000313" key="3">
    <source>
        <dbReference type="Proteomes" id="UP000741360"/>
    </source>
</evidence>
<sequence>MTGTLVNVVAVLVGSSVGMAIGKRIPEGLKKGIISGLGLATLLIGIQMALKTGNILIPIASIVLGGLVGELLQIETFLEQLAERLRGYSRSGSSTFVTGFITASLVFCVGSMTIVGSLQEGINGDSTLLITKSLMDGTASIAFASTLGIGVAFSALTVLIVQGSLTLLGQNLAFLLSGSLLNEMTAAGGLMIIGIGFLLLDIKKLKIANFLPALIIAPALAWLFP</sequence>
<organism evidence="2 3">
    <name type="scientific">Tectimicrobiota bacterium</name>
    <dbReference type="NCBI Taxonomy" id="2528274"/>
    <lineage>
        <taxon>Bacteria</taxon>
        <taxon>Pseudomonadati</taxon>
        <taxon>Nitrospinota/Tectimicrobiota group</taxon>
        <taxon>Candidatus Tectimicrobiota</taxon>
    </lineage>
</organism>
<keyword evidence="1" id="KW-0472">Membrane</keyword>
<dbReference type="EMBL" id="JACPSX010000207">
    <property type="protein sequence ID" value="MBI3015538.1"/>
    <property type="molecule type" value="Genomic_DNA"/>
</dbReference>
<dbReference type="AlphaFoldDB" id="A0A932GQJ8"/>
<reference evidence="2" key="1">
    <citation type="submission" date="2020-07" db="EMBL/GenBank/DDBJ databases">
        <title>Huge and variable diversity of episymbiotic CPR bacteria and DPANN archaea in groundwater ecosystems.</title>
        <authorList>
            <person name="He C.Y."/>
            <person name="Keren R."/>
            <person name="Whittaker M."/>
            <person name="Farag I.F."/>
            <person name="Doudna J."/>
            <person name="Cate J.H.D."/>
            <person name="Banfield J.F."/>
        </authorList>
    </citation>
    <scope>NUCLEOTIDE SEQUENCE</scope>
    <source>
        <strain evidence="2">NC_groundwater_717_Ag_S-0.2um_59_8</strain>
    </source>
</reference>
<evidence type="ECO:0000313" key="2">
    <source>
        <dbReference type="EMBL" id="MBI3015538.1"/>
    </source>
</evidence>
<feature type="transmembrane region" description="Helical" evidence="1">
    <location>
        <begin position="139"/>
        <end position="160"/>
    </location>
</feature>
<gene>
    <name evidence="2" type="ORF">HYY65_10865</name>
</gene>
<name>A0A932GQJ8_UNCTE</name>
<feature type="transmembrane region" description="Helical" evidence="1">
    <location>
        <begin position="55"/>
        <end position="74"/>
    </location>
</feature>
<feature type="transmembrane region" description="Helical" evidence="1">
    <location>
        <begin position="32"/>
        <end position="50"/>
    </location>
</feature>
<keyword evidence="1" id="KW-0812">Transmembrane</keyword>